<dbReference type="AlphaFoldDB" id="A0A941E906"/>
<organism evidence="2 3">
    <name type="scientific">Actinospica acidithermotolerans</name>
    <dbReference type="NCBI Taxonomy" id="2828514"/>
    <lineage>
        <taxon>Bacteria</taxon>
        <taxon>Bacillati</taxon>
        <taxon>Actinomycetota</taxon>
        <taxon>Actinomycetes</taxon>
        <taxon>Catenulisporales</taxon>
        <taxon>Actinospicaceae</taxon>
        <taxon>Actinospica</taxon>
    </lineage>
</organism>
<protein>
    <recommendedName>
        <fullName evidence="4">Ricin B lectin domain-containing protein</fullName>
    </recommendedName>
</protein>
<dbReference type="SUPFAM" id="SSF50370">
    <property type="entry name" value="Ricin B-like lectins"/>
    <property type="match status" value="1"/>
</dbReference>
<comment type="caution">
    <text evidence="2">The sequence shown here is derived from an EMBL/GenBank/DDBJ whole genome shotgun (WGS) entry which is preliminary data.</text>
</comment>
<reference evidence="2" key="1">
    <citation type="submission" date="2021-04" db="EMBL/GenBank/DDBJ databases">
        <title>Genome based classification of Actinospica acidithermotolerans sp. nov., an actinobacterium isolated from an Indonesian hot spring.</title>
        <authorList>
            <person name="Kusuma A.B."/>
            <person name="Putra K.E."/>
            <person name="Nafisah S."/>
            <person name="Loh J."/>
            <person name="Nouioui I."/>
            <person name="Goodfellow M."/>
        </authorList>
    </citation>
    <scope>NUCLEOTIDE SEQUENCE</scope>
    <source>
        <strain evidence="2">MGRD01-02</strain>
    </source>
</reference>
<evidence type="ECO:0000256" key="1">
    <source>
        <dbReference type="SAM" id="SignalP"/>
    </source>
</evidence>
<gene>
    <name evidence="2" type="ORF">KDK95_12990</name>
</gene>
<evidence type="ECO:0000313" key="3">
    <source>
        <dbReference type="Proteomes" id="UP000676325"/>
    </source>
</evidence>
<dbReference type="EMBL" id="JAGSOH010000030">
    <property type="protein sequence ID" value="MBR7827226.1"/>
    <property type="molecule type" value="Genomic_DNA"/>
</dbReference>
<accession>A0A941E906</accession>
<keyword evidence="1" id="KW-0732">Signal</keyword>
<name>A0A941E906_9ACTN</name>
<sequence length="435" mass="45980">MLSFSGTRRFTRLPLRAFLIAALAFALSCAALDTTAPRQNTAAPRISVAQLCDQSVTAVAAAYRTRAESTSTGADVQPAAYTSTTRQTNTLNAARRQASANCERRLNALQTGWSYLSARAVEIAVDAVVTILAATTICYFAPAYCGWGVRFASFAGGFLGSMAFQYLTDGTLNWKSVGYAFLDAAVSMLSFSGLDKLSESYIEKGVTSTFRQAGGAVASVANRIGGLGSGFISYIQNAADWINTNVLVAAGWAGPVPVAYHGGASIVPAAVATKSATDVEIRAVADNWSSDTGIDHQDLHSGSGTSEYYTWTITKLGGTNSDGAIGYAISQGNQCLTPSGGNYSKVNLAACDWSRNSSQWWYFDGSEIMSTNGECLAEGQDGNRWLSNCDGLNYVVNANSGANDDQFLVTPSTHGTPYHDTVAAETADWKTYATD</sequence>
<keyword evidence="3" id="KW-1185">Reference proteome</keyword>
<dbReference type="PROSITE" id="PS50231">
    <property type="entry name" value="RICIN_B_LECTIN"/>
    <property type="match status" value="1"/>
</dbReference>
<feature type="signal peptide" evidence="1">
    <location>
        <begin position="1"/>
        <end position="26"/>
    </location>
</feature>
<feature type="chain" id="PRO_5037482860" description="Ricin B lectin domain-containing protein" evidence="1">
    <location>
        <begin position="27"/>
        <end position="435"/>
    </location>
</feature>
<dbReference type="Proteomes" id="UP000676325">
    <property type="component" value="Unassembled WGS sequence"/>
</dbReference>
<dbReference type="InterPro" id="IPR035992">
    <property type="entry name" value="Ricin_B-like_lectins"/>
</dbReference>
<proteinExistence type="predicted"/>
<evidence type="ECO:0008006" key="4">
    <source>
        <dbReference type="Google" id="ProtNLM"/>
    </source>
</evidence>
<dbReference type="RefSeq" id="WP_212518373.1">
    <property type="nucleotide sequence ID" value="NZ_JAGSOH010000030.1"/>
</dbReference>
<evidence type="ECO:0000313" key="2">
    <source>
        <dbReference type="EMBL" id="MBR7827226.1"/>
    </source>
</evidence>